<dbReference type="Gene3D" id="3.40.50.300">
    <property type="entry name" value="P-loop containing nucleotide triphosphate hydrolases"/>
    <property type="match status" value="1"/>
</dbReference>
<dbReference type="PROSITE" id="PS51718">
    <property type="entry name" value="G_DYNAMIN_2"/>
    <property type="match status" value="1"/>
</dbReference>
<accession>A0A9P1BSP4</accession>
<gene>
    <name evidence="5" type="ORF">C1SCF055_LOCUS6114</name>
</gene>
<evidence type="ECO:0000313" key="7">
    <source>
        <dbReference type="Proteomes" id="UP001152797"/>
    </source>
</evidence>
<feature type="domain" description="Dynamin-type G" evidence="4">
    <location>
        <begin position="77"/>
        <end position="317"/>
    </location>
</feature>
<feature type="compositionally biased region" description="Basic and acidic residues" evidence="2">
    <location>
        <begin position="961"/>
        <end position="974"/>
    </location>
</feature>
<evidence type="ECO:0000259" key="4">
    <source>
        <dbReference type="PROSITE" id="PS51718"/>
    </source>
</evidence>
<dbReference type="EMBL" id="CAMXCT030000382">
    <property type="protein sequence ID" value="CAL4765337.1"/>
    <property type="molecule type" value="Genomic_DNA"/>
</dbReference>
<dbReference type="PRINTS" id="PR00195">
    <property type="entry name" value="DYNAMIN"/>
</dbReference>
<feature type="region of interest" description="Disordered" evidence="2">
    <location>
        <begin position="1"/>
        <end position="36"/>
    </location>
</feature>
<protein>
    <submittedName>
        <fullName evidence="6">EH domain-containing protein 1</fullName>
    </submittedName>
</protein>
<dbReference type="Gene3D" id="1.10.268.20">
    <property type="match status" value="1"/>
</dbReference>
<keyword evidence="3" id="KW-0472">Membrane</keyword>
<feature type="compositionally biased region" description="Pro residues" evidence="2">
    <location>
        <begin position="11"/>
        <end position="20"/>
    </location>
</feature>
<dbReference type="OrthoDB" id="1716625at2759"/>
<dbReference type="Pfam" id="PF18150">
    <property type="entry name" value="DUF5600"/>
    <property type="match status" value="1"/>
</dbReference>
<keyword evidence="3" id="KW-0812">Transmembrane</keyword>
<dbReference type="SUPFAM" id="SSF52540">
    <property type="entry name" value="P-loop containing nucleoside triphosphate hydrolases"/>
    <property type="match status" value="1"/>
</dbReference>
<dbReference type="Pfam" id="PF01926">
    <property type="entry name" value="MMR_HSR1"/>
    <property type="match status" value="1"/>
</dbReference>
<dbReference type="PANTHER" id="PTHR43681">
    <property type="entry name" value="TRANSMEMBRANE GTPASE FZO"/>
    <property type="match status" value="1"/>
</dbReference>
<feature type="region of interest" description="Disordered" evidence="2">
    <location>
        <begin position="2092"/>
        <end position="2218"/>
    </location>
</feature>
<feature type="region of interest" description="Disordered" evidence="2">
    <location>
        <begin position="960"/>
        <end position="985"/>
    </location>
</feature>
<evidence type="ECO:0000313" key="5">
    <source>
        <dbReference type="EMBL" id="CAI3978025.1"/>
    </source>
</evidence>
<evidence type="ECO:0000256" key="1">
    <source>
        <dbReference type="ARBA" id="ARBA00004481"/>
    </source>
</evidence>
<dbReference type="InterPro" id="IPR030381">
    <property type="entry name" value="G_DYNAMIN_dom"/>
</dbReference>
<feature type="transmembrane region" description="Helical" evidence="3">
    <location>
        <begin position="1972"/>
        <end position="1999"/>
    </location>
</feature>
<comment type="caution">
    <text evidence="5">The sequence shown here is derived from an EMBL/GenBank/DDBJ whole genome shotgun (WGS) entry which is preliminary data.</text>
</comment>
<dbReference type="CDD" id="cd09272">
    <property type="entry name" value="RNase_HI_RT_Ty1"/>
    <property type="match status" value="1"/>
</dbReference>
<dbReference type="InterPro" id="IPR040990">
    <property type="entry name" value="DUF5600"/>
</dbReference>
<dbReference type="InterPro" id="IPR051943">
    <property type="entry name" value="TRAFAC_Dynamin-like_GTPase"/>
</dbReference>
<dbReference type="GO" id="GO:0005525">
    <property type="term" value="F:GTP binding"/>
    <property type="evidence" value="ECO:0007669"/>
    <property type="project" value="InterPro"/>
</dbReference>
<dbReference type="InterPro" id="IPR027417">
    <property type="entry name" value="P-loop_NTPase"/>
</dbReference>
<name>A0A9P1BSP4_9DINO</name>
<dbReference type="Proteomes" id="UP001152797">
    <property type="component" value="Unassembled WGS sequence"/>
</dbReference>
<dbReference type="EMBL" id="CAMXCT020000382">
    <property type="protein sequence ID" value="CAL1131400.1"/>
    <property type="molecule type" value="Genomic_DNA"/>
</dbReference>
<proteinExistence type="predicted"/>
<dbReference type="InterPro" id="IPR022812">
    <property type="entry name" value="Dynamin"/>
</dbReference>
<feature type="compositionally biased region" description="Acidic residues" evidence="2">
    <location>
        <begin position="2194"/>
        <end position="2209"/>
    </location>
</feature>
<evidence type="ECO:0000256" key="3">
    <source>
        <dbReference type="SAM" id="Phobius"/>
    </source>
</evidence>
<keyword evidence="3" id="KW-1133">Transmembrane helix</keyword>
<feature type="compositionally biased region" description="Acidic residues" evidence="2">
    <location>
        <begin position="2121"/>
        <end position="2132"/>
    </location>
</feature>
<evidence type="ECO:0000313" key="6">
    <source>
        <dbReference type="EMBL" id="CAL4765337.1"/>
    </source>
</evidence>
<reference evidence="5" key="1">
    <citation type="submission" date="2022-10" db="EMBL/GenBank/DDBJ databases">
        <authorList>
            <person name="Chen Y."/>
            <person name="Dougan E. K."/>
            <person name="Chan C."/>
            <person name="Rhodes N."/>
            <person name="Thang M."/>
        </authorList>
    </citation>
    <scope>NUCLEOTIDE SEQUENCE</scope>
</reference>
<sequence length="2295" mass="260307">MDSPGDGTTVPAPPAPPPALPVVTPNKNSLEADLKDRSSQRAVLRKLWSIYAETVLPLEQQSFYDHFGAPPVSREEFEARPQVLLLGQYSTGKTSMVQWLTGMRSNHFDVRPQPSTDKFMACVHGNEECIIHGNAAACLPQLPYQGLAQFGADFLGSFQALVLPSERLRDITLIDTPGVLSGRKQSIGREYDFAKISAWMAERADLVLLTFDAHKLDISDEFQQVMEVLRPHANKVRCVLNKADQIDASNLVRVYGALLWNVGKVFQTPEVARVFVSSFWDEAYRFRDHVTLFEEDKAAVLKELESLPHTALLRKINNLTARVRRVRTHVVVIGYLRSRIPLHLRAMGVDSAIRNWLCSNLETLLCEAQRVHNLSIGDMPKLEVLRGKLMAFDGLLRLPTLDLAEVHRLDEVLEKEAALSASKRLSHGSRAPLGGQSDLKPYDGELQGHLLSTYILLTLDVLLNLYNSIQDFAHYVTKPKDGNSLAEMTEIARVVANAASVAAEAARAAQATSSGERKKDLYRLIPRPPTFAPSDRDQEVSQWRDWYWAFKQYLLVVDGKYEDDIAYVERATEEVDWDLLDSDEQHRARFMYSLLSTLLQGRLLSLVRGIEKSNGMEALRQLLQNCQPRARNRTMAMLQSLMSYPAFNMKGSVMAQVVRMEEHFNQFEKMGGKLTDEMKAAVLLKCISGPLKIHLNLSLNESSSYAKIREVIQAYDTATTKWTDGAINSFPLQPLQAGGGLAVKRVSVCPGDGEASESPVVFDLRSSSSSSWNYVRMVKFFYIDEELEEPVSLRSATVMDNKVEKYEVDGSEVSIIIDSGLQAYVDHAFGWSKEGERWVGIHLSSKYQNPLFIPNLDYNIEWFRTTLIKKDQTWIMVEFCEKVSEMLDPELYIDETAGRTTVVTFLTDGFEDVENMGFQVEGGADREELELLEGEIQPYYDIPMDEELEQREVAEAQLQPGHREQAGDDQHGEPPLDAGGQDLHRGQLQPQVPQEGHIVVGEVIPAEIEVNVQVLSASSTLATLRAACGFYGVSKTGSKAKCYRRLCQHQKTLELLAATAAVAQAEGVVERHPNAQTLAKVPDERELHALTHTPYAPWCSSCLKHRARPDQHRRTGEAHDTPVPVASMDFAVTKKKDGLAENPEGAAEDKGALWLVLTDSHTGYLGVIPIQSKGQINYMTHEVLSFVQSLGYAEVGFYGDNEPTIRQILRTIITSRHALGLKTRIYTTKVKDSAGNALVENSIQRIRQLACTLVEDVCERTGLVFPCEHALWSWAGRHAAWCLNRFQVWKSLTAYEVTHGKRYGGKTACFAEPVYAYCKGRGKADAKWRVGLMLGKTEAQDAWIIGDGVDVMLSRSIRRVDQPWNRFLAYYMGLQTHSYVYQTNFGGRIVVLKLNVKFKKLWMLYQNKFLLELQYELKIHLMNHNLLDKKEEPSTKRTRHEENVARRIEMVERRLVEVNIGEDQFYHLDNVIDQDFVNAFESEDMEVDEKVAMDVNAMEKLWSDDALTRDAFLMANQEQPVQIGTKNGKFKVLKNLPGQRMAAKAWYEYIATFLEKKGIKFSKENPCLGKRGDRLFILLHVDDMMVCGFKDEIQKLISELKAEFVISHKIAQYVGDEFEFLKRTYKLTEDGMDVIPGHYAETMIKAFEEKYGQVKQQQVPCGDEAQEISNSMLLPGDEASLFRSLVGSGIYLSQERIELGYVIKQLASGMSSPTYGHLQVMKKLIGYLKSTVGNYNHLELPSYGKGIHHHYDSKWVLESFTDSDWSGERMTRRSTSSSVHCLNGIILCHSSRGQKVVSLSSAEAELHGLVGGAVDGIALRVCIEFLMDVKVQHVCLIDNSATRQISNKRGSGRLRHVSGKLLWIQDQTSAKVLEVKQISTALNIGDIGTKPLGRHRLYALMFWCNLYNKDGIPIGEAEATQVKENNISKAKIMRVAKLLQAMVVIGGLEQAHGELLPFRMDLEPITPVEAKIWFSFEMFFILFFMAVLAGFFVVYKAYIGLRRELRQLRGELQVRQDQMKDRQDDLSNESAMQHIHVTAMHVALIRLGGYVDLNQAITEQDWDNWHYIERGNRVEDDRVCRRGLRHLRRAVRTRRRRRHETPEREPRGPRYDASQSRDRDPAEDENAGDDNAPENMSQEEYNRRMESENPEDWPSEPQEVRRQRYLNSTLSECSDPDEWMSLHHGEPGVGLYYEGDEPNDEGEESEPTGDESPVPSEKDTVVSEFMRDEYIEWPRYDFSASQDRAQLSALQWIRDFSLRKARAIRDENERLVSWCNDQMNQHRLYSRVGSITLNE</sequence>
<dbReference type="GO" id="GO:0010008">
    <property type="term" value="C:endosome membrane"/>
    <property type="evidence" value="ECO:0007669"/>
    <property type="project" value="UniProtKB-SubCell"/>
</dbReference>
<keyword evidence="7" id="KW-1185">Reference proteome</keyword>
<reference evidence="6 7" key="2">
    <citation type="submission" date="2024-05" db="EMBL/GenBank/DDBJ databases">
        <authorList>
            <person name="Chen Y."/>
            <person name="Shah S."/>
            <person name="Dougan E. K."/>
            <person name="Thang M."/>
            <person name="Chan C."/>
        </authorList>
    </citation>
    <scope>NUCLEOTIDE SEQUENCE [LARGE SCALE GENOMIC DNA]</scope>
</reference>
<feature type="compositionally biased region" description="Basic and acidic residues" evidence="2">
    <location>
        <begin position="2100"/>
        <end position="2120"/>
    </location>
</feature>
<organism evidence="5">
    <name type="scientific">Cladocopium goreaui</name>
    <dbReference type="NCBI Taxonomy" id="2562237"/>
    <lineage>
        <taxon>Eukaryota</taxon>
        <taxon>Sar</taxon>
        <taxon>Alveolata</taxon>
        <taxon>Dinophyceae</taxon>
        <taxon>Suessiales</taxon>
        <taxon>Symbiodiniaceae</taxon>
        <taxon>Cladocopium</taxon>
    </lineage>
</organism>
<comment type="subcellular location">
    <subcellularLocation>
        <location evidence="1">Endosome membrane</location>
        <topology evidence="1">Peripheral membrane protein</topology>
    </subcellularLocation>
</comment>
<dbReference type="InterPro" id="IPR006073">
    <property type="entry name" value="GTP-bd"/>
</dbReference>
<dbReference type="EMBL" id="CAMXCT010000382">
    <property type="protein sequence ID" value="CAI3978025.1"/>
    <property type="molecule type" value="Genomic_DNA"/>
</dbReference>
<dbReference type="PANTHER" id="PTHR43681:SF1">
    <property type="entry name" value="SARCALUMENIN"/>
    <property type="match status" value="1"/>
</dbReference>
<evidence type="ECO:0000256" key="2">
    <source>
        <dbReference type="SAM" id="MobiDB-lite"/>
    </source>
</evidence>